<protein>
    <recommendedName>
        <fullName evidence="11">Purine nucleoside phosphorylase</fullName>
    </recommendedName>
</protein>
<evidence type="ECO:0000313" key="13">
    <source>
        <dbReference type="Proteomes" id="UP000198817"/>
    </source>
</evidence>
<dbReference type="EMBL" id="FPBT01000004">
    <property type="protein sequence ID" value="SFU40974.1"/>
    <property type="molecule type" value="Genomic_DNA"/>
</dbReference>
<dbReference type="GO" id="GO:0017061">
    <property type="term" value="F:S-methyl-5-thioadenosine phosphorylase activity"/>
    <property type="evidence" value="ECO:0007669"/>
    <property type="project" value="UniProtKB-EC"/>
</dbReference>
<dbReference type="PANTHER" id="PTHR30616">
    <property type="entry name" value="UNCHARACTERIZED PROTEIN YFIH"/>
    <property type="match status" value="1"/>
</dbReference>
<dbReference type="NCBIfam" id="TIGR00726">
    <property type="entry name" value="peptidoglycan editing factor PgeF"/>
    <property type="match status" value="1"/>
</dbReference>
<keyword evidence="5" id="KW-0479">Metal-binding</keyword>
<keyword evidence="13" id="KW-1185">Reference proteome</keyword>
<comment type="catalytic activity">
    <reaction evidence="8">
        <text>adenosine + H2O + H(+) = inosine + NH4(+)</text>
        <dbReference type="Rhea" id="RHEA:24408"/>
        <dbReference type="ChEBI" id="CHEBI:15377"/>
        <dbReference type="ChEBI" id="CHEBI:15378"/>
        <dbReference type="ChEBI" id="CHEBI:16335"/>
        <dbReference type="ChEBI" id="CHEBI:17596"/>
        <dbReference type="ChEBI" id="CHEBI:28938"/>
        <dbReference type="EC" id="3.5.4.4"/>
    </reaction>
    <physiologicalReaction direction="left-to-right" evidence="8">
        <dbReference type="Rhea" id="RHEA:24409"/>
    </physiologicalReaction>
</comment>
<dbReference type="Proteomes" id="UP000198817">
    <property type="component" value="Unassembled WGS sequence"/>
</dbReference>
<keyword evidence="4" id="KW-0808">Transferase</keyword>
<gene>
    <name evidence="12" type="ORF">SAMN05216508_1044</name>
</gene>
<dbReference type="OrthoDB" id="4279at2"/>
<name>A0A1I7FXN3_9FIRM</name>
<dbReference type="CDD" id="cd16833">
    <property type="entry name" value="YfiH"/>
    <property type="match status" value="1"/>
</dbReference>
<evidence type="ECO:0000256" key="2">
    <source>
        <dbReference type="ARBA" id="ARBA00003215"/>
    </source>
</evidence>
<dbReference type="RefSeq" id="WP_090470231.1">
    <property type="nucleotide sequence ID" value="NZ_FOWF01000004.1"/>
</dbReference>
<evidence type="ECO:0000313" key="12">
    <source>
        <dbReference type="EMBL" id="SFU40974.1"/>
    </source>
</evidence>
<keyword evidence="6" id="KW-0378">Hydrolase</keyword>
<reference evidence="12 13" key="1">
    <citation type="submission" date="2016-10" db="EMBL/GenBank/DDBJ databases">
        <authorList>
            <person name="de Groot N.N."/>
        </authorList>
    </citation>
    <scope>NUCLEOTIDE SEQUENCE [LARGE SCALE GENOMIC DNA]</scope>
    <source>
        <strain evidence="12 13">KHGC13</strain>
    </source>
</reference>
<keyword evidence="7" id="KW-0862">Zinc</keyword>
<accession>A0A1I7FXN3</accession>
<evidence type="ECO:0000256" key="8">
    <source>
        <dbReference type="ARBA" id="ARBA00047989"/>
    </source>
</evidence>
<evidence type="ECO:0000256" key="4">
    <source>
        <dbReference type="ARBA" id="ARBA00022679"/>
    </source>
</evidence>
<organism evidence="12 13">
    <name type="scientific">Eubacterium pyruvativorans</name>
    <dbReference type="NCBI Taxonomy" id="155865"/>
    <lineage>
        <taxon>Bacteria</taxon>
        <taxon>Bacillati</taxon>
        <taxon>Bacillota</taxon>
        <taxon>Clostridia</taxon>
        <taxon>Eubacteriales</taxon>
        <taxon>Eubacteriaceae</taxon>
        <taxon>Eubacterium</taxon>
    </lineage>
</organism>
<proteinExistence type="inferred from homology"/>
<dbReference type="GO" id="GO:0005507">
    <property type="term" value="F:copper ion binding"/>
    <property type="evidence" value="ECO:0007669"/>
    <property type="project" value="TreeGrafter"/>
</dbReference>
<comment type="similarity">
    <text evidence="3 11">Belongs to the purine nucleoside phosphorylase YfiH/LACC1 family.</text>
</comment>
<evidence type="ECO:0000256" key="5">
    <source>
        <dbReference type="ARBA" id="ARBA00022723"/>
    </source>
</evidence>
<evidence type="ECO:0000256" key="7">
    <source>
        <dbReference type="ARBA" id="ARBA00022833"/>
    </source>
</evidence>
<evidence type="ECO:0000256" key="3">
    <source>
        <dbReference type="ARBA" id="ARBA00007353"/>
    </source>
</evidence>
<comment type="catalytic activity">
    <reaction evidence="1">
        <text>inosine + phosphate = alpha-D-ribose 1-phosphate + hypoxanthine</text>
        <dbReference type="Rhea" id="RHEA:27646"/>
        <dbReference type="ChEBI" id="CHEBI:17368"/>
        <dbReference type="ChEBI" id="CHEBI:17596"/>
        <dbReference type="ChEBI" id="CHEBI:43474"/>
        <dbReference type="ChEBI" id="CHEBI:57720"/>
        <dbReference type="EC" id="2.4.2.1"/>
    </reaction>
    <physiologicalReaction direction="left-to-right" evidence="1">
        <dbReference type="Rhea" id="RHEA:27647"/>
    </physiologicalReaction>
</comment>
<evidence type="ECO:0000256" key="9">
    <source>
        <dbReference type="ARBA" id="ARBA00048968"/>
    </source>
</evidence>
<dbReference type="SUPFAM" id="SSF64438">
    <property type="entry name" value="CNF1/YfiH-like putative cysteine hydrolases"/>
    <property type="match status" value="1"/>
</dbReference>
<dbReference type="GO" id="GO:0016787">
    <property type="term" value="F:hydrolase activity"/>
    <property type="evidence" value="ECO:0007669"/>
    <property type="project" value="UniProtKB-KW"/>
</dbReference>
<evidence type="ECO:0000256" key="1">
    <source>
        <dbReference type="ARBA" id="ARBA00000553"/>
    </source>
</evidence>
<evidence type="ECO:0000256" key="11">
    <source>
        <dbReference type="RuleBase" id="RU361274"/>
    </source>
</evidence>
<sequence length="298" mass="33504">MYIEWNNLPLRRHGSEPVLRENRYPNGEDGELCLLTFPKLEETGILRHCFTTRDGGASEGMYTSLNFRDHEGENRDHLLENFRRVARVFGTTEDRYVCTIQTHTKNVRVVTEEDAGKGTTKPRDYEDVDGLVTDVPGLILAAFTSDCVPVYFADPRHRAVGIAHSGWRGTVQRISREVIRRMEVQYGTDPSDLVCAVGPSICQDCYEISDDVAEHFLAAFPGHEEEILINKHNGHWQLDLWGANRIILEEAGVPADQISVTDICTCCNAGRLFSHRATGGMRGNNMAAIMLNPAEEER</sequence>
<comment type="function">
    <text evidence="2">Purine nucleoside enzyme that catalyzes the phosphorolysis of adenosine and inosine nucleosides, yielding D-ribose 1-phosphate and the respective free bases, adenine and hypoxanthine. Also catalyzes the phosphorolysis of S-methyl-5'-thioadenosine into adenine and S-methyl-5-thio-alpha-D-ribose 1-phosphate. Also has adenosine deaminase activity.</text>
</comment>
<comment type="catalytic activity">
    <reaction evidence="10">
        <text>S-methyl-5'-thioadenosine + phosphate = 5-(methylsulfanyl)-alpha-D-ribose 1-phosphate + adenine</text>
        <dbReference type="Rhea" id="RHEA:11852"/>
        <dbReference type="ChEBI" id="CHEBI:16708"/>
        <dbReference type="ChEBI" id="CHEBI:17509"/>
        <dbReference type="ChEBI" id="CHEBI:43474"/>
        <dbReference type="ChEBI" id="CHEBI:58533"/>
        <dbReference type="EC" id="2.4.2.28"/>
    </reaction>
    <physiologicalReaction direction="left-to-right" evidence="10">
        <dbReference type="Rhea" id="RHEA:11853"/>
    </physiologicalReaction>
</comment>
<dbReference type="PANTHER" id="PTHR30616:SF2">
    <property type="entry name" value="PURINE NUCLEOSIDE PHOSPHORYLASE LACC1"/>
    <property type="match status" value="1"/>
</dbReference>
<dbReference type="STRING" id="155865.SAMN05216515_104127"/>
<dbReference type="InterPro" id="IPR003730">
    <property type="entry name" value="Cu_polyphenol_OxRdtase"/>
</dbReference>
<evidence type="ECO:0000256" key="10">
    <source>
        <dbReference type="ARBA" id="ARBA00049893"/>
    </source>
</evidence>
<dbReference type="AlphaFoldDB" id="A0A1I7FXN3"/>
<dbReference type="InterPro" id="IPR011324">
    <property type="entry name" value="Cytotoxic_necrot_fac-like_cat"/>
</dbReference>
<evidence type="ECO:0000256" key="6">
    <source>
        <dbReference type="ARBA" id="ARBA00022801"/>
    </source>
</evidence>
<comment type="catalytic activity">
    <reaction evidence="9">
        <text>adenosine + phosphate = alpha-D-ribose 1-phosphate + adenine</text>
        <dbReference type="Rhea" id="RHEA:27642"/>
        <dbReference type="ChEBI" id="CHEBI:16335"/>
        <dbReference type="ChEBI" id="CHEBI:16708"/>
        <dbReference type="ChEBI" id="CHEBI:43474"/>
        <dbReference type="ChEBI" id="CHEBI:57720"/>
        <dbReference type="EC" id="2.4.2.1"/>
    </reaction>
    <physiologicalReaction direction="left-to-right" evidence="9">
        <dbReference type="Rhea" id="RHEA:27643"/>
    </physiologicalReaction>
</comment>
<dbReference type="Gene3D" id="3.60.140.10">
    <property type="entry name" value="CNF1/YfiH-like putative cysteine hydrolases"/>
    <property type="match status" value="1"/>
</dbReference>
<dbReference type="InterPro" id="IPR038371">
    <property type="entry name" value="Cu_polyphenol_OxRdtase_sf"/>
</dbReference>
<dbReference type="Pfam" id="PF02578">
    <property type="entry name" value="Cu-oxidase_4"/>
    <property type="match status" value="1"/>
</dbReference>